<accession>A0ABT6W7V4</accession>
<dbReference type="RefSeq" id="WP_271322700.1">
    <property type="nucleotide sequence ID" value="NZ_JAAGKO020000052.1"/>
</dbReference>
<gene>
    <name evidence="1" type="ORF">POF43_027675</name>
</gene>
<evidence type="ECO:0000313" key="2">
    <source>
        <dbReference type="Proteomes" id="UP001156398"/>
    </source>
</evidence>
<comment type="caution">
    <text evidence="1">The sequence shown here is derived from an EMBL/GenBank/DDBJ whole genome shotgun (WGS) entry which is preliminary data.</text>
</comment>
<name>A0ABT6W7V4_9ACTN</name>
<dbReference type="EMBL" id="JAAGKO020000052">
    <property type="protein sequence ID" value="MDI5966460.1"/>
    <property type="molecule type" value="Genomic_DNA"/>
</dbReference>
<organism evidence="1 2">
    <name type="scientific">Streptantibioticus silvisoli</name>
    <dbReference type="NCBI Taxonomy" id="2705255"/>
    <lineage>
        <taxon>Bacteria</taxon>
        <taxon>Bacillati</taxon>
        <taxon>Actinomycetota</taxon>
        <taxon>Actinomycetes</taxon>
        <taxon>Kitasatosporales</taxon>
        <taxon>Streptomycetaceae</taxon>
        <taxon>Streptantibioticus</taxon>
    </lineage>
</organism>
<proteinExistence type="predicted"/>
<sequence>MSDEQPAESEAVEGPWSRESLAWVSTVDVSFFNDTLKGMREGTAGAAPMPAMSMFAMREFAISRPVGELVAFAACFKNSDDTFQAIATAALRRTPQEAAELVIEQLKTDRGTAGGEARDDGDGTATLVRNVVHDVAGQRPALDIAEFLQACKNSGRHGSADTEAQQVVDWTIQRFTSPDSGRTQLDRARLYVALLFLGCPAEADAVMRETLRHFDLKANGGLPDDADAVEFAQALRTISPSESLLADWVAHQLNRHEDFEFLRRIIAGVLHSDQAGEGRKGEIVEYVSERLESDDIIAICRLLASNGSDACGELRRCAASIEDPHKLAGLVKRWHDAPLLKGSTQLFLADIAARGNKPDRGPRSLTELVLFDSHLDRTSVTDECRQQLWEVAAVHVKGRSGDEMVQLLRRITHPRRRRSAEQKIATILADEMLRRSVEPEQFAQYIQALRDTHDTDPRTAVFLACKQLADPDDAQWHRGESAGVIARTAARLNEAGLVGDAADLLERCMEDEQRMTPEDMRVIVRCLTEHGFPGTELENLLTNTLGRWSDAGHRGAAVTALQGPDFHGRVADFVRLLR</sequence>
<reference evidence="1 2" key="1">
    <citation type="submission" date="2023-05" db="EMBL/GenBank/DDBJ databases">
        <title>Streptantibioticus silvisoli sp. nov., acidotolerant actinomycetes 1 from pine litter.</title>
        <authorList>
            <person name="Swiecimska M."/>
            <person name="Golinska P."/>
            <person name="Sangal V."/>
            <person name="Wachnowicz B."/>
            <person name="Goodfellow M."/>
        </authorList>
    </citation>
    <scope>NUCLEOTIDE SEQUENCE [LARGE SCALE GENOMIC DNA]</scope>
    <source>
        <strain evidence="1 2">SL54</strain>
    </source>
</reference>
<evidence type="ECO:0000313" key="1">
    <source>
        <dbReference type="EMBL" id="MDI5966460.1"/>
    </source>
</evidence>
<protein>
    <recommendedName>
        <fullName evidence="3">HEAT repeat domain-containing protein</fullName>
    </recommendedName>
</protein>
<keyword evidence="2" id="KW-1185">Reference proteome</keyword>
<evidence type="ECO:0008006" key="3">
    <source>
        <dbReference type="Google" id="ProtNLM"/>
    </source>
</evidence>
<dbReference type="Proteomes" id="UP001156398">
    <property type="component" value="Unassembled WGS sequence"/>
</dbReference>